<dbReference type="EMBL" id="JAUIQD010000003">
    <property type="protein sequence ID" value="KAK3357846.1"/>
    <property type="molecule type" value="Genomic_DNA"/>
</dbReference>
<dbReference type="InterPro" id="IPR009003">
    <property type="entry name" value="Peptidase_S1_PA"/>
</dbReference>
<protein>
    <recommendedName>
        <fullName evidence="3">Peptidase S1 domain-containing protein</fullName>
    </recommendedName>
</protein>
<sequence>MRAIRRRDFNYDVTRTYNTMVNAGEDIGTTEYLIKPDGTLSSPAVGTLGCWVQIKKKGEDWETMALTNYHVVRPALKGFRLKKEGESLLPSIPDGESPCWKGDKNGLWPKRLANRDNRNEPTTDIEHPARAKHNFSVTELLEEIKTRPTSARQNRLSDWIAFFDQDKHLLGNIWLASGYKHRTKPESRSDGEPTGRLDWALIQPVDTCRIGVNKLPTETNWDSKYSIGNAPDPVTFGNTLKSQGVSLHDFVQGGNVYKVGASTKWTAGEFSNFKTNCSVAEDGYLGMGKSGEYVVIGKVNNDESSIPFANKGDSGSVVWGQDGRVLGLLFEGQQPQSNDDGYSFVTPIEDVFDHIKGFGMLELGGAVVEDIRLA</sequence>
<keyword evidence="2" id="KW-1185">Reference proteome</keyword>
<gene>
    <name evidence="1" type="ORF">B0T25DRAFT_540358</name>
</gene>
<dbReference type="Pfam" id="PF08192">
    <property type="entry name" value="Peptidase_S64"/>
    <property type="match status" value="1"/>
</dbReference>
<accession>A0AAJ0HMX8</accession>
<evidence type="ECO:0000313" key="1">
    <source>
        <dbReference type="EMBL" id="KAK3357846.1"/>
    </source>
</evidence>
<name>A0AAJ0HMX8_9PEZI</name>
<evidence type="ECO:0000313" key="2">
    <source>
        <dbReference type="Proteomes" id="UP001275084"/>
    </source>
</evidence>
<evidence type="ECO:0008006" key="3">
    <source>
        <dbReference type="Google" id="ProtNLM"/>
    </source>
</evidence>
<comment type="caution">
    <text evidence="1">The sequence shown here is derived from an EMBL/GenBank/DDBJ whole genome shotgun (WGS) entry which is preliminary data.</text>
</comment>
<organism evidence="1 2">
    <name type="scientific">Lasiosphaeria hispida</name>
    <dbReference type="NCBI Taxonomy" id="260671"/>
    <lineage>
        <taxon>Eukaryota</taxon>
        <taxon>Fungi</taxon>
        <taxon>Dikarya</taxon>
        <taxon>Ascomycota</taxon>
        <taxon>Pezizomycotina</taxon>
        <taxon>Sordariomycetes</taxon>
        <taxon>Sordariomycetidae</taxon>
        <taxon>Sordariales</taxon>
        <taxon>Lasiosphaeriaceae</taxon>
        <taxon>Lasiosphaeria</taxon>
    </lineage>
</organism>
<dbReference type="InterPro" id="IPR012985">
    <property type="entry name" value="Peptidase_S64_Ssy5"/>
</dbReference>
<dbReference type="AlphaFoldDB" id="A0AAJ0HMX8"/>
<dbReference type="SUPFAM" id="SSF50494">
    <property type="entry name" value="Trypsin-like serine proteases"/>
    <property type="match status" value="1"/>
</dbReference>
<dbReference type="Proteomes" id="UP001275084">
    <property type="component" value="Unassembled WGS sequence"/>
</dbReference>
<reference evidence="1" key="1">
    <citation type="journal article" date="2023" name="Mol. Phylogenet. Evol.">
        <title>Genome-scale phylogeny and comparative genomics of the fungal order Sordariales.</title>
        <authorList>
            <person name="Hensen N."/>
            <person name="Bonometti L."/>
            <person name="Westerberg I."/>
            <person name="Brannstrom I.O."/>
            <person name="Guillou S."/>
            <person name="Cros-Aarteil S."/>
            <person name="Calhoun S."/>
            <person name="Haridas S."/>
            <person name="Kuo A."/>
            <person name="Mondo S."/>
            <person name="Pangilinan J."/>
            <person name="Riley R."/>
            <person name="LaButti K."/>
            <person name="Andreopoulos B."/>
            <person name="Lipzen A."/>
            <person name="Chen C."/>
            <person name="Yan M."/>
            <person name="Daum C."/>
            <person name="Ng V."/>
            <person name="Clum A."/>
            <person name="Steindorff A."/>
            <person name="Ohm R.A."/>
            <person name="Martin F."/>
            <person name="Silar P."/>
            <person name="Natvig D.O."/>
            <person name="Lalanne C."/>
            <person name="Gautier V."/>
            <person name="Ament-Velasquez S.L."/>
            <person name="Kruys A."/>
            <person name="Hutchinson M.I."/>
            <person name="Powell A.J."/>
            <person name="Barry K."/>
            <person name="Miller A.N."/>
            <person name="Grigoriev I.V."/>
            <person name="Debuchy R."/>
            <person name="Gladieux P."/>
            <person name="Hiltunen Thoren M."/>
            <person name="Johannesson H."/>
        </authorList>
    </citation>
    <scope>NUCLEOTIDE SEQUENCE</scope>
    <source>
        <strain evidence="1">CBS 955.72</strain>
    </source>
</reference>
<proteinExistence type="predicted"/>
<reference evidence="1" key="2">
    <citation type="submission" date="2023-06" db="EMBL/GenBank/DDBJ databases">
        <authorList>
            <consortium name="Lawrence Berkeley National Laboratory"/>
            <person name="Haridas S."/>
            <person name="Hensen N."/>
            <person name="Bonometti L."/>
            <person name="Westerberg I."/>
            <person name="Brannstrom I.O."/>
            <person name="Guillou S."/>
            <person name="Cros-Aarteil S."/>
            <person name="Calhoun S."/>
            <person name="Kuo A."/>
            <person name="Mondo S."/>
            <person name="Pangilinan J."/>
            <person name="Riley R."/>
            <person name="Labutti K."/>
            <person name="Andreopoulos B."/>
            <person name="Lipzen A."/>
            <person name="Chen C."/>
            <person name="Yanf M."/>
            <person name="Daum C."/>
            <person name="Ng V."/>
            <person name="Clum A."/>
            <person name="Steindorff A."/>
            <person name="Ohm R."/>
            <person name="Martin F."/>
            <person name="Silar P."/>
            <person name="Natvig D."/>
            <person name="Lalanne C."/>
            <person name="Gautier V."/>
            <person name="Ament-Velasquez S.L."/>
            <person name="Kruys A."/>
            <person name="Hutchinson M.I."/>
            <person name="Powell A.J."/>
            <person name="Barry K."/>
            <person name="Miller A.N."/>
            <person name="Grigoriev I.V."/>
            <person name="Debuchy R."/>
            <person name="Gladieux P."/>
            <person name="Thoren M.H."/>
            <person name="Johannesson H."/>
        </authorList>
    </citation>
    <scope>NUCLEOTIDE SEQUENCE</scope>
    <source>
        <strain evidence="1">CBS 955.72</strain>
    </source>
</reference>